<dbReference type="InterPro" id="IPR001466">
    <property type="entry name" value="Beta-lactam-related"/>
</dbReference>
<dbReference type="AlphaFoldDB" id="A0A644W6B2"/>
<dbReference type="EC" id="3.4.11.19" evidence="3"/>
<dbReference type="InterPro" id="IPR050491">
    <property type="entry name" value="AmpC-like"/>
</dbReference>
<feature type="compositionally biased region" description="Basic and acidic residues" evidence="1">
    <location>
        <begin position="369"/>
        <end position="381"/>
    </location>
</feature>
<dbReference type="SUPFAM" id="SSF56601">
    <property type="entry name" value="beta-lactamase/transpeptidase-like"/>
    <property type="match status" value="1"/>
</dbReference>
<dbReference type="Gene3D" id="3.40.710.10">
    <property type="entry name" value="DD-peptidase/beta-lactamase superfamily"/>
    <property type="match status" value="1"/>
</dbReference>
<keyword evidence="3" id="KW-0378">Hydrolase</keyword>
<comment type="caution">
    <text evidence="3">The sequence shown here is derived from an EMBL/GenBank/DDBJ whole genome shotgun (WGS) entry which is preliminary data.</text>
</comment>
<dbReference type="Pfam" id="PF00144">
    <property type="entry name" value="Beta-lactamase"/>
    <property type="match status" value="1"/>
</dbReference>
<sequence length="470" mass="52150">MKKTNLLIFIFTLMLPFTLFAQKGTTTEQRIDALFASFHNEMPGAAVAVSLDGKLIYNKAFGMANLEHTVPNTTATIFEAGSVSKQFVAAGVLMLAKEGRLSLGDDVRKYVPELPVYEAAITIDMLLSHTSGLKDWGAIYSLTGWPRTTRVYTQELGYDIIFRQKSLNFFPGSQYSYSNSNYMMLTLIVERVSGLSLAQFTAERFFGPMGMSQTSWRDNHRAIVPGRATAYDKRDGKFLLNMPFEDLHGPGGLLTTTHDLQVWNSLLAGDDMFGKEFAQNRITERKLNDGKGCGYAAGLTIGKYNGYDEIAHSGSTAGYRAWLAWYPQKRLSVVLLSNYAQFQPVQIGRAIAATFVGEEPTSPAQSVAKAEDNVDDKTASPKREYKSLAEYEGEYFSEEGGSTTFIIKLTGDKLEVRRKAGESFSLTNLSGDKFTSDGNGDYLFTRDRRGKVNGFKVSVMRASDIPFYIL</sequence>
<dbReference type="PANTHER" id="PTHR46825:SF9">
    <property type="entry name" value="BETA-LACTAMASE-RELATED DOMAIN-CONTAINING PROTEIN"/>
    <property type="match status" value="1"/>
</dbReference>
<dbReference type="GO" id="GO:0004177">
    <property type="term" value="F:aminopeptidase activity"/>
    <property type="evidence" value="ECO:0007669"/>
    <property type="project" value="UniProtKB-KW"/>
</dbReference>
<name>A0A644W6B2_9ZZZZ</name>
<keyword evidence="3" id="KW-0031">Aminopeptidase</keyword>
<keyword evidence="3" id="KW-0645">Protease</keyword>
<dbReference type="InterPro" id="IPR012338">
    <property type="entry name" value="Beta-lactam/transpept-like"/>
</dbReference>
<evidence type="ECO:0000256" key="1">
    <source>
        <dbReference type="SAM" id="MobiDB-lite"/>
    </source>
</evidence>
<proteinExistence type="predicted"/>
<gene>
    <name evidence="3" type="primary">dap_17</name>
    <name evidence="3" type="ORF">SDC9_45260</name>
</gene>
<evidence type="ECO:0000313" key="3">
    <source>
        <dbReference type="EMBL" id="MPL99046.1"/>
    </source>
</evidence>
<evidence type="ECO:0000259" key="2">
    <source>
        <dbReference type="Pfam" id="PF00144"/>
    </source>
</evidence>
<accession>A0A644W6B2</accession>
<protein>
    <submittedName>
        <fullName evidence="3">D-aminopeptidase</fullName>
        <ecNumber evidence="3">3.4.11.19</ecNumber>
    </submittedName>
</protein>
<feature type="region of interest" description="Disordered" evidence="1">
    <location>
        <begin position="362"/>
        <end position="381"/>
    </location>
</feature>
<dbReference type="EMBL" id="VSSQ01000642">
    <property type="protein sequence ID" value="MPL99046.1"/>
    <property type="molecule type" value="Genomic_DNA"/>
</dbReference>
<feature type="domain" description="Beta-lactamase-related" evidence="2">
    <location>
        <begin position="32"/>
        <end position="343"/>
    </location>
</feature>
<organism evidence="3">
    <name type="scientific">bioreactor metagenome</name>
    <dbReference type="NCBI Taxonomy" id="1076179"/>
    <lineage>
        <taxon>unclassified sequences</taxon>
        <taxon>metagenomes</taxon>
        <taxon>ecological metagenomes</taxon>
    </lineage>
</organism>
<dbReference type="PANTHER" id="PTHR46825">
    <property type="entry name" value="D-ALANYL-D-ALANINE-CARBOXYPEPTIDASE/ENDOPEPTIDASE AMPH"/>
    <property type="match status" value="1"/>
</dbReference>
<reference evidence="3" key="1">
    <citation type="submission" date="2019-08" db="EMBL/GenBank/DDBJ databases">
        <authorList>
            <person name="Kucharzyk K."/>
            <person name="Murdoch R.W."/>
            <person name="Higgins S."/>
            <person name="Loffler F."/>
        </authorList>
    </citation>
    <scope>NUCLEOTIDE SEQUENCE</scope>
</reference>